<dbReference type="STRING" id="3218.A0A2K1JLZ7"/>
<evidence type="ECO:0000313" key="7">
    <source>
        <dbReference type="EnsemblPlants" id="Pp3c13_15020V3.1"/>
    </source>
</evidence>
<evidence type="ECO:0000256" key="2">
    <source>
        <dbReference type="ARBA" id="ARBA00022692"/>
    </source>
</evidence>
<protein>
    <recommendedName>
        <fullName evidence="9">LIMR family protein</fullName>
    </recommendedName>
</protein>
<feature type="transmembrane region" description="Helical" evidence="5">
    <location>
        <begin position="40"/>
        <end position="60"/>
    </location>
</feature>
<evidence type="ECO:0000313" key="8">
    <source>
        <dbReference type="Proteomes" id="UP000006727"/>
    </source>
</evidence>
<keyword evidence="4 5" id="KW-0472">Membrane</keyword>
<keyword evidence="3 5" id="KW-1133">Transmembrane helix</keyword>
<evidence type="ECO:0008006" key="9">
    <source>
        <dbReference type="Google" id="ProtNLM"/>
    </source>
</evidence>
<feature type="transmembrane region" description="Helical" evidence="5">
    <location>
        <begin position="6"/>
        <end position="28"/>
    </location>
</feature>
<keyword evidence="2 5" id="KW-0812">Transmembrane</keyword>
<evidence type="ECO:0000256" key="3">
    <source>
        <dbReference type="ARBA" id="ARBA00022989"/>
    </source>
</evidence>
<dbReference type="PaxDb" id="3218-PP1S158_115V6.1"/>
<sequence length="515" mass="57774">MGDYNVVLLLIVIVVTLMVLAFNLYLLINYQHPDDKNQAWFPKVVVIVGLSVAELSILMLPADIANRHACKHSVYTDACNYTLPMRELWYSVYIVDAVLVFFVVPFSIFYYEADQEKSWLRRACSAISWVVATAIILGILFGVAFVLVGKVDFGVQRLESSAQAYTTDFSLVTSMSPCLATNQGGTATRVSCSAELADPESATTWTMRTSFPEYVIAILTIVGSILFSIFGGVGIASLPLSLIFAYVHRPKTIITRSQYIKEATELGNRAKQIKEAALALQREQRSGSKSRKWKTNVHKVQKELMYLEEDERALEEVYPQGEKADTSWALTVLGYLGGLVFGIIGLLVSVVWVVHIIIYMLITPPLTPFLNWIFIRLDNFWGLLGTVAFAFFCCYLLIAVISGQMHLSLNILFVAIHPMKLNGTYMSSFLFNVELVLICSISVIQFCAKSFAVYAQATVVQEIFGHTLESLRGIKYLFEYNVFQYAFLVCAGLATAHYLTFGCRKKRTRSKFQLE</sequence>
<dbReference type="GO" id="GO:0016020">
    <property type="term" value="C:membrane"/>
    <property type="evidence" value="ECO:0007669"/>
    <property type="project" value="UniProtKB-SubCell"/>
</dbReference>
<dbReference type="Proteomes" id="UP000006727">
    <property type="component" value="Chromosome 13"/>
</dbReference>
<dbReference type="AlphaFoldDB" id="A0A2K1JLZ7"/>
<dbReference type="InterPro" id="IPR006876">
    <property type="entry name" value="LMBR1-like_membr_prot"/>
</dbReference>
<dbReference type="RefSeq" id="XP_024392786.1">
    <property type="nucleotide sequence ID" value="XM_024537018.2"/>
</dbReference>
<organism evidence="6">
    <name type="scientific">Physcomitrium patens</name>
    <name type="common">Spreading-leaved earth moss</name>
    <name type="synonym">Physcomitrella patens</name>
    <dbReference type="NCBI Taxonomy" id="3218"/>
    <lineage>
        <taxon>Eukaryota</taxon>
        <taxon>Viridiplantae</taxon>
        <taxon>Streptophyta</taxon>
        <taxon>Embryophyta</taxon>
        <taxon>Bryophyta</taxon>
        <taxon>Bryophytina</taxon>
        <taxon>Bryopsida</taxon>
        <taxon>Funariidae</taxon>
        <taxon>Funariales</taxon>
        <taxon>Funariaceae</taxon>
        <taxon>Physcomitrium</taxon>
    </lineage>
</organism>
<feature type="transmembrane region" description="Helical" evidence="5">
    <location>
        <begin position="423"/>
        <end position="444"/>
    </location>
</feature>
<dbReference type="GeneID" id="112290593"/>
<gene>
    <name evidence="7" type="primary">LOC112290593</name>
    <name evidence="6" type="ORF">PHYPA_017400</name>
</gene>
<proteinExistence type="predicted"/>
<reference evidence="6 8" key="1">
    <citation type="journal article" date="2008" name="Science">
        <title>The Physcomitrella genome reveals evolutionary insights into the conquest of land by plants.</title>
        <authorList>
            <person name="Rensing S."/>
            <person name="Lang D."/>
            <person name="Zimmer A."/>
            <person name="Terry A."/>
            <person name="Salamov A."/>
            <person name="Shapiro H."/>
            <person name="Nishiyama T."/>
            <person name="Perroud P.-F."/>
            <person name="Lindquist E."/>
            <person name="Kamisugi Y."/>
            <person name="Tanahashi T."/>
            <person name="Sakakibara K."/>
            <person name="Fujita T."/>
            <person name="Oishi K."/>
            <person name="Shin-I T."/>
            <person name="Kuroki Y."/>
            <person name="Toyoda A."/>
            <person name="Suzuki Y."/>
            <person name="Hashimoto A."/>
            <person name="Yamaguchi K."/>
            <person name="Sugano A."/>
            <person name="Kohara Y."/>
            <person name="Fujiyama A."/>
            <person name="Anterola A."/>
            <person name="Aoki S."/>
            <person name="Ashton N."/>
            <person name="Barbazuk W.B."/>
            <person name="Barker E."/>
            <person name="Bennetzen J."/>
            <person name="Bezanilla M."/>
            <person name="Blankenship R."/>
            <person name="Cho S.H."/>
            <person name="Dutcher S."/>
            <person name="Estelle M."/>
            <person name="Fawcett J.A."/>
            <person name="Gundlach H."/>
            <person name="Hanada K."/>
            <person name="Heyl A."/>
            <person name="Hicks K.A."/>
            <person name="Hugh J."/>
            <person name="Lohr M."/>
            <person name="Mayer K."/>
            <person name="Melkozernov A."/>
            <person name="Murata T."/>
            <person name="Nelson D."/>
            <person name="Pils B."/>
            <person name="Prigge M."/>
            <person name="Reiss B."/>
            <person name="Renner T."/>
            <person name="Rombauts S."/>
            <person name="Rushton P."/>
            <person name="Sanderfoot A."/>
            <person name="Schween G."/>
            <person name="Shiu S.-H."/>
            <person name="Stueber K."/>
            <person name="Theodoulou F.L."/>
            <person name="Tu H."/>
            <person name="Van de Peer Y."/>
            <person name="Verrier P.J."/>
            <person name="Waters E."/>
            <person name="Wood A."/>
            <person name="Yang L."/>
            <person name="Cove D."/>
            <person name="Cuming A."/>
            <person name="Hasebe M."/>
            <person name="Lucas S."/>
            <person name="Mishler D.B."/>
            <person name="Reski R."/>
            <person name="Grigoriev I."/>
            <person name="Quatrano R.S."/>
            <person name="Boore J.L."/>
        </authorList>
    </citation>
    <scope>NUCLEOTIDE SEQUENCE [LARGE SCALE GENOMIC DNA]</scope>
    <source>
        <strain evidence="7 8">cv. Gransden 2004</strain>
    </source>
</reference>
<dbReference type="Gramene" id="Pp3c13_15020V3.1">
    <property type="protein sequence ID" value="Pp3c13_15020V3.1"/>
    <property type="gene ID" value="Pp3c13_15020"/>
</dbReference>
<feature type="transmembrane region" description="Helical" evidence="5">
    <location>
        <begin position="482"/>
        <end position="501"/>
    </location>
</feature>
<evidence type="ECO:0000313" key="6">
    <source>
        <dbReference type="EMBL" id="PNR42570.1"/>
    </source>
</evidence>
<evidence type="ECO:0000256" key="1">
    <source>
        <dbReference type="ARBA" id="ARBA00004141"/>
    </source>
</evidence>
<comment type="subcellular location">
    <subcellularLocation>
        <location evidence="1">Membrane</location>
        <topology evidence="1">Multi-pass membrane protein</topology>
    </subcellularLocation>
</comment>
<dbReference type="KEGG" id="ppp:112290593"/>
<dbReference type="FunCoup" id="A0A2K1JLZ7">
    <property type="interactions" value="3115"/>
</dbReference>
<dbReference type="EnsemblPlants" id="Pp3c13_15020V3.2">
    <property type="protein sequence ID" value="Pp3c13_15020V3.2"/>
    <property type="gene ID" value="Pp3c13_15020"/>
</dbReference>
<feature type="transmembrane region" description="Helical" evidence="5">
    <location>
        <begin position="332"/>
        <end position="360"/>
    </location>
</feature>
<dbReference type="EMBL" id="ABEU02000013">
    <property type="protein sequence ID" value="PNR42570.1"/>
    <property type="molecule type" value="Genomic_DNA"/>
</dbReference>
<feature type="transmembrane region" description="Helical" evidence="5">
    <location>
        <begin position="90"/>
        <end position="111"/>
    </location>
</feature>
<keyword evidence="8" id="KW-1185">Reference proteome</keyword>
<reference evidence="6 8" key="2">
    <citation type="journal article" date="2018" name="Plant J.">
        <title>The Physcomitrella patens chromosome-scale assembly reveals moss genome structure and evolution.</title>
        <authorList>
            <person name="Lang D."/>
            <person name="Ullrich K.K."/>
            <person name="Murat F."/>
            <person name="Fuchs J."/>
            <person name="Jenkins J."/>
            <person name="Haas F.B."/>
            <person name="Piednoel M."/>
            <person name="Gundlach H."/>
            <person name="Van Bel M."/>
            <person name="Meyberg R."/>
            <person name="Vives C."/>
            <person name="Morata J."/>
            <person name="Symeonidi A."/>
            <person name="Hiss M."/>
            <person name="Muchero W."/>
            <person name="Kamisugi Y."/>
            <person name="Saleh O."/>
            <person name="Blanc G."/>
            <person name="Decker E.L."/>
            <person name="van Gessel N."/>
            <person name="Grimwood J."/>
            <person name="Hayes R.D."/>
            <person name="Graham S.W."/>
            <person name="Gunter L.E."/>
            <person name="McDaniel S.F."/>
            <person name="Hoernstein S.N.W."/>
            <person name="Larsson A."/>
            <person name="Li F.W."/>
            <person name="Perroud P.F."/>
            <person name="Phillips J."/>
            <person name="Ranjan P."/>
            <person name="Rokshar D.S."/>
            <person name="Rothfels C.J."/>
            <person name="Schneider L."/>
            <person name="Shu S."/>
            <person name="Stevenson D.W."/>
            <person name="Thummler F."/>
            <person name="Tillich M."/>
            <person name="Villarreal Aguilar J.C."/>
            <person name="Widiez T."/>
            <person name="Wong G.K."/>
            <person name="Wymore A."/>
            <person name="Zhang Y."/>
            <person name="Zimmer A.D."/>
            <person name="Quatrano R.S."/>
            <person name="Mayer K.F.X."/>
            <person name="Goodstein D."/>
            <person name="Casacuberta J.M."/>
            <person name="Vandepoele K."/>
            <person name="Reski R."/>
            <person name="Cuming A.C."/>
            <person name="Tuskan G.A."/>
            <person name="Maumus F."/>
            <person name="Salse J."/>
            <person name="Schmutz J."/>
            <person name="Rensing S.A."/>
        </authorList>
    </citation>
    <scope>NUCLEOTIDE SEQUENCE [LARGE SCALE GENOMIC DNA]</scope>
    <source>
        <strain evidence="7 8">cv. Gransden 2004</strain>
    </source>
</reference>
<feature type="transmembrane region" description="Helical" evidence="5">
    <location>
        <begin position="214"/>
        <end position="247"/>
    </location>
</feature>
<dbReference type="Gramene" id="Pp3c13_15020V3.2">
    <property type="protein sequence ID" value="Pp3c13_15020V3.2"/>
    <property type="gene ID" value="Pp3c13_15020"/>
</dbReference>
<dbReference type="EnsemblPlants" id="Pp3c13_15020V3.1">
    <property type="protein sequence ID" value="Pp3c13_15020V3.1"/>
    <property type="gene ID" value="Pp3c13_15020"/>
</dbReference>
<dbReference type="OrthoDB" id="73273at2759"/>
<evidence type="ECO:0000256" key="5">
    <source>
        <dbReference type="SAM" id="Phobius"/>
    </source>
</evidence>
<evidence type="ECO:0000256" key="4">
    <source>
        <dbReference type="ARBA" id="ARBA00023136"/>
    </source>
</evidence>
<accession>A0A2K1JLZ7</accession>
<dbReference type="Pfam" id="PF04791">
    <property type="entry name" value="LMBR1"/>
    <property type="match status" value="1"/>
</dbReference>
<feature type="transmembrane region" description="Helical" evidence="5">
    <location>
        <begin position="123"/>
        <end position="148"/>
    </location>
</feature>
<dbReference type="PANTHER" id="PTHR31652">
    <property type="entry name" value="LIMR FAMILY PROTEIN DDB_G0283707-RELATED"/>
    <property type="match status" value="1"/>
</dbReference>
<name>A0A2K1JLZ7_PHYPA</name>
<feature type="transmembrane region" description="Helical" evidence="5">
    <location>
        <begin position="380"/>
        <end position="402"/>
    </location>
</feature>
<reference evidence="7" key="3">
    <citation type="submission" date="2020-12" db="UniProtKB">
        <authorList>
            <consortium name="EnsemblPlants"/>
        </authorList>
    </citation>
    <scope>IDENTIFICATION</scope>
</reference>
<dbReference type="PANTHER" id="PTHR31652:SF0">
    <property type="entry name" value="LIMR FAMILY PROTEIN DDB_G0283707-RELATED"/>
    <property type="match status" value="1"/>
</dbReference>